<dbReference type="Pfam" id="PF00300">
    <property type="entry name" value="His_Phos_1"/>
    <property type="match status" value="1"/>
</dbReference>
<evidence type="ECO:0000313" key="2">
    <source>
        <dbReference type="EMBL" id="MBL0741015.1"/>
    </source>
</evidence>
<comment type="caution">
    <text evidence="2">The sequence shown here is derived from an EMBL/GenBank/DDBJ whole genome shotgun (WGS) entry which is preliminary data.</text>
</comment>
<name>A0ABS1KNH9_9BACT</name>
<dbReference type="CDD" id="cd07067">
    <property type="entry name" value="HP_PGM_like"/>
    <property type="match status" value="1"/>
</dbReference>
<reference evidence="2 3" key="1">
    <citation type="submission" date="2021-01" db="EMBL/GenBank/DDBJ databases">
        <title>Chryseolinea sp. Jin1 Genome sequencing and assembly.</title>
        <authorList>
            <person name="Kim I."/>
        </authorList>
    </citation>
    <scope>NUCLEOTIDE SEQUENCE [LARGE SCALE GENOMIC DNA]</scope>
    <source>
        <strain evidence="2 3">Jin1</strain>
    </source>
</reference>
<dbReference type="InterPro" id="IPR013078">
    <property type="entry name" value="His_Pase_superF_clade-1"/>
</dbReference>
<dbReference type="SMART" id="SM00855">
    <property type="entry name" value="PGAM"/>
    <property type="match status" value="1"/>
</dbReference>
<protein>
    <recommendedName>
        <fullName evidence="1">Alpha-ribazole phosphatase</fullName>
        <ecNumber evidence="1">3.1.3.73</ecNumber>
    </recommendedName>
</protein>
<dbReference type="PANTHER" id="PTHR48100:SF59">
    <property type="entry name" value="ADENOSYLCOBALAMIN_ALPHA-RIBAZOLE PHOSPHATASE"/>
    <property type="match status" value="1"/>
</dbReference>
<dbReference type="EMBL" id="JAERRB010000002">
    <property type="protein sequence ID" value="MBL0741015.1"/>
    <property type="molecule type" value="Genomic_DNA"/>
</dbReference>
<dbReference type="EC" id="3.1.3.73" evidence="1"/>
<accession>A0ABS1KNH9</accession>
<proteinExistence type="predicted"/>
<dbReference type="InterPro" id="IPR029033">
    <property type="entry name" value="His_PPase_superfam"/>
</dbReference>
<keyword evidence="3" id="KW-1185">Reference proteome</keyword>
<dbReference type="NCBIfam" id="TIGR03162">
    <property type="entry name" value="ribazole_cobC"/>
    <property type="match status" value="1"/>
</dbReference>
<dbReference type="RefSeq" id="WP_202008379.1">
    <property type="nucleotide sequence ID" value="NZ_JAERRB010000002.1"/>
</dbReference>
<dbReference type="PANTHER" id="PTHR48100">
    <property type="entry name" value="BROAD-SPECIFICITY PHOSPHATASE YOR283W-RELATED"/>
    <property type="match status" value="1"/>
</dbReference>
<dbReference type="InterPro" id="IPR050275">
    <property type="entry name" value="PGM_Phosphatase"/>
</dbReference>
<dbReference type="Gene3D" id="3.40.50.1240">
    <property type="entry name" value="Phosphoglycerate mutase-like"/>
    <property type="match status" value="1"/>
</dbReference>
<dbReference type="Proteomes" id="UP000613030">
    <property type="component" value="Unassembled WGS sequence"/>
</dbReference>
<gene>
    <name evidence="2" type="primary">cobC</name>
    <name evidence="2" type="ORF">JI741_07275</name>
</gene>
<evidence type="ECO:0000313" key="3">
    <source>
        <dbReference type="Proteomes" id="UP000613030"/>
    </source>
</evidence>
<dbReference type="SUPFAM" id="SSF53254">
    <property type="entry name" value="Phosphoglycerate mutase-like"/>
    <property type="match status" value="1"/>
</dbReference>
<dbReference type="InterPro" id="IPR017578">
    <property type="entry name" value="Ribazole_CobC"/>
</dbReference>
<evidence type="ECO:0000256" key="1">
    <source>
        <dbReference type="NCBIfam" id="TIGR03162"/>
    </source>
</evidence>
<sequence>METFLIRHTTPAVDKGICYGQTDLLLTADFQEEASDVLENLPTKPDVIYSSPLHRCRILAEFLSRASGVPVEVDKRLMELHFGNWEMKRWDDIDSTDLTQWMSNYERARCPGGESYHDLMARVEDFIVSLQATTHKTSWVVTHGGVLRAVNVLVNKISLKQSMDLRIPYGNILRLKL</sequence>
<organism evidence="2 3">
    <name type="scientific">Chryseolinea lacunae</name>
    <dbReference type="NCBI Taxonomy" id="2801331"/>
    <lineage>
        <taxon>Bacteria</taxon>
        <taxon>Pseudomonadati</taxon>
        <taxon>Bacteroidota</taxon>
        <taxon>Cytophagia</taxon>
        <taxon>Cytophagales</taxon>
        <taxon>Fulvivirgaceae</taxon>
        <taxon>Chryseolinea</taxon>
    </lineage>
</organism>